<protein>
    <recommendedName>
        <fullName evidence="11">Polysaccharide biosynthesis protein</fullName>
    </recommendedName>
</protein>
<evidence type="ECO:0000256" key="3">
    <source>
        <dbReference type="ARBA" id="ARBA00022692"/>
    </source>
</evidence>
<feature type="transmembrane region" description="Helical" evidence="6">
    <location>
        <begin position="201"/>
        <end position="221"/>
    </location>
</feature>
<dbReference type="EMBL" id="ALWX01000051">
    <property type="protein sequence ID" value="EKA60684.1"/>
    <property type="molecule type" value="Genomic_DNA"/>
</dbReference>
<keyword evidence="2" id="KW-1003">Cell membrane</keyword>
<name>K1DWE4_9MICO</name>
<evidence type="ECO:0000256" key="6">
    <source>
        <dbReference type="SAM" id="Phobius"/>
    </source>
</evidence>
<dbReference type="EMBL" id="PIPF01000014">
    <property type="protein sequence ID" value="RWU81563.1"/>
    <property type="molecule type" value="Genomic_DNA"/>
</dbReference>
<evidence type="ECO:0000313" key="8">
    <source>
        <dbReference type="EMBL" id="RWU81563.1"/>
    </source>
</evidence>
<organism evidence="7 9">
    <name type="scientific">Janibacter hoylei PVAS-1</name>
    <dbReference type="NCBI Taxonomy" id="1210046"/>
    <lineage>
        <taxon>Bacteria</taxon>
        <taxon>Bacillati</taxon>
        <taxon>Actinomycetota</taxon>
        <taxon>Actinomycetes</taxon>
        <taxon>Micrococcales</taxon>
        <taxon>Intrasporangiaceae</taxon>
        <taxon>Janibacter</taxon>
    </lineage>
</organism>
<feature type="transmembrane region" description="Helical" evidence="6">
    <location>
        <begin position="73"/>
        <end position="98"/>
    </location>
</feature>
<keyword evidence="4 6" id="KW-1133">Transmembrane helix</keyword>
<evidence type="ECO:0000256" key="4">
    <source>
        <dbReference type="ARBA" id="ARBA00022989"/>
    </source>
</evidence>
<evidence type="ECO:0000313" key="10">
    <source>
        <dbReference type="Proteomes" id="UP000288711"/>
    </source>
</evidence>
<evidence type="ECO:0000256" key="5">
    <source>
        <dbReference type="ARBA" id="ARBA00023136"/>
    </source>
</evidence>
<sequence length="395" mass="40272">MGSSGWLLGVCMGLSNVLGYAFVLLVSRSLGPADFGAFSAVNNTAIFLSLPASAFQVVVAAHQARGHAHRSGIGLSLVVGGTLALLTVALAPFVAHAFHLGSPAAMVLVALMMPAYTLTGAAQGLLLGHRRFAALAAVYVAISSARVLSAIAAAATGAGVVGVFGWLVLAAWAPALMSLWLARRHVQRWRRLEMGLVRELLTSNGTLAVLLAMTSTDVLLARHLLTAHDAGAYAFAGLFGKVVFWGTQFVALTLVPVASRGAGRRPVFAALGLVLGLGAVGILVVGVVPEQLVRVLGGTEYLDAAGLLPAFTALGTLWALCQVLLFAEMARGHRGLTVVALAGTLVGAGALLLGDVTTVSPVVGTYAGVAALVALMGSARLVLRGGEPGAEVDRP</sequence>
<feature type="transmembrane region" description="Helical" evidence="6">
    <location>
        <begin position="161"/>
        <end position="181"/>
    </location>
</feature>
<dbReference type="InterPro" id="IPR050833">
    <property type="entry name" value="Poly_Biosynth_Transport"/>
</dbReference>
<evidence type="ECO:0000313" key="7">
    <source>
        <dbReference type="EMBL" id="EKA60684.1"/>
    </source>
</evidence>
<dbReference type="STRING" id="1210046.B277_11945"/>
<keyword evidence="5 6" id="KW-0472">Membrane</keyword>
<dbReference type="PANTHER" id="PTHR30250:SF11">
    <property type="entry name" value="O-ANTIGEN TRANSPORTER-RELATED"/>
    <property type="match status" value="1"/>
</dbReference>
<evidence type="ECO:0000313" key="9">
    <source>
        <dbReference type="Proteomes" id="UP000004474"/>
    </source>
</evidence>
<gene>
    <name evidence="7" type="ORF">B277_11945</name>
    <name evidence="8" type="ORF">CWN80_14630</name>
</gene>
<feature type="transmembrane region" description="Helical" evidence="6">
    <location>
        <begin position="233"/>
        <end position="255"/>
    </location>
</feature>
<evidence type="ECO:0008006" key="11">
    <source>
        <dbReference type="Google" id="ProtNLM"/>
    </source>
</evidence>
<comment type="caution">
    <text evidence="7">The sequence shown here is derived from an EMBL/GenBank/DDBJ whole genome shotgun (WGS) entry which is preliminary data.</text>
</comment>
<feature type="transmembrane region" description="Helical" evidence="6">
    <location>
        <begin position="267"/>
        <end position="288"/>
    </location>
</feature>
<keyword evidence="10" id="KW-1185">Reference proteome</keyword>
<reference evidence="8" key="3">
    <citation type="submission" date="2017-11" db="EMBL/GenBank/DDBJ databases">
        <authorList>
            <person name="Seuylemezian A."/>
            <person name="Cooper K."/>
            <person name="Vaishampayan P."/>
        </authorList>
    </citation>
    <scope>NUCLEOTIDE SEQUENCE</scope>
    <source>
        <strain evidence="8">PVAS-1</strain>
    </source>
</reference>
<dbReference type="AlphaFoldDB" id="K1DWE4"/>
<feature type="transmembrane region" description="Helical" evidence="6">
    <location>
        <begin position="308"/>
        <end position="327"/>
    </location>
</feature>
<feature type="transmembrane region" description="Helical" evidence="6">
    <location>
        <begin position="134"/>
        <end position="155"/>
    </location>
</feature>
<comment type="subcellular location">
    <subcellularLocation>
        <location evidence="1">Cell membrane</location>
        <topology evidence="1">Multi-pass membrane protein</topology>
    </subcellularLocation>
</comment>
<dbReference type="PATRIC" id="fig|1210046.3.peg.2297"/>
<feature type="transmembrane region" description="Helical" evidence="6">
    <location>
        <begin position="35"/>
        <end position="61"/>
    </location>
</feature>
<proteinExistence type="predicted"/>
<feature type="transmembrane region" description="Helical" evidence="6">
    <location>
        <begin position="104"/>
        <end position="127"/>
    </location>
</feature>
<dbReference type="Proteomes" id="UP000004474">
    <property type="component" value="Unassembled WGS sequence"/>
</dbReference>
<feature type="transmembrane region" description="Helical" evidence="6">
    <location>
        <begin position="334"/>
        <end position="353"/>
    </location>
</feature>
<accession>K1DWE4</accession>
<dbReference type="PANTHER" id="PTHR30250">
    <property type="entry name" value="PST FAMILY PREDICTED COLANIC ACID TRANSPORTER"/>
    <property type="match status" value="1"/>
</dbReference>
<dbReference type="GO" id="GO:0005886">
    <property type="term" value="C:plasma membrane"/>
    <property type="evidence" value="ECO:0007669"/>
    <property type="project" value="UniProtKB-SubCell"/>
</dbReference>
<evidence type="ECO:0000256" key="2">
    <source>
        <dbReference type="ARBA" id="ARBA00022475"/>
    </source>
</evidence>
<evidence type="ECO:0000256" key="1">
    <source>
        <dbReference type="ARBA" id="ARBA00004651"/>
    </source>
</evidence>
<dbReference type="eggNOG" id="COG2244">
    <property type="taxonomic scope" value="Bacteria"/>
</dbReference>
<keyword evidence="3 6" id="KW-0812">Transmembrane</keyword>
<dbReference type="Proteomes" id="UP000288711">
    <property type="component" value="Unassembled WGS sequence"/>
</dbReference>
<reference evidence="7 9" key="2">
    <citation type="journal article" date="2012" name="J. Bacteriol.">
        <title>Genome Sequence of Janibacter hoylei MTCC8307, Isolated from the Stratospheric Air.</title>
        <authorList>
            <person name="Pawar S.P."/>
            <person name="Dhotre D.P."/>
            <person name="Shetty S.A."/>
            <person name="Chowdhury S.P."/>
            <person name="Chaudhari B.L."/>
            <person name="Shouche Y.S."/>
        </authorList>
    </citation>
    <scope>NUCLEOTIDE SEQUENCE [LARGE SCALE GENOMIC DNA]</scope>
    <source>
        <strain evidence="7 9">PVAS-1</strain>
    </source>
</reference>
<reference evidence="8 10" key="1">
    <citation type="journal article" date="2009" name="Int. J. Syst. Evol. Microbiol.">
        <title>Janibacter hoylei sp. nov., Bacillus isronensis sp. nov. and Bacillus aryabhattai sp. nov., isolated from cryotubes used for collecting air from the upper atmosphere.</title>
        <authorList>
            <person name="Shivaji S."/>
            <person name="Chaturvedi P."/>
            <person name="Begum Z."/>
            <person name="Pindi P.K."/>
            <person name="Manorama R."/>
            <person name="Padmanaban D.A."/>
            <person name="Shouche Y.S."/>
            <person name="Pawar S."/>
            <person name="Vaishampayan P."/>
            <person name="Dutt C.B."/>
            <person name="Datta G.N."/>
            <person name="Manchanda R.K."/>
            <person name="Rao U.R."/>
            <person name="Bhargava P.M."/>
            <person name="Narlikar J.V."/>
        </authorList>
    </citation>
    <scope>NUCLEOTIDE SEQUENCE [LARGE SCALE GENOMIC DNA]</scope>
    <source>
        <strain evidence="8 10">PVAS-1</strain>
    </source>
</reference>
<feature type="transmembrane region" description="Helical" evidence="6">
    <location>
        <begin position="365"/>
        <end position="383"/>
    </location>
</feature>